<comment type="caution">
    <text evidence="1">The sequence shown here is derived from an EMBL/GenBank/DDBJ whole genome shotgun (WGS) entry which is preliminary data.</text>
</comment>
<keyword evidence="2" id="KW-1185">Reference proteome</keyword>
<reference evidence="1" key="2">
    <citation type="submission" date="2022-01" db="EMBL/GenBank/DDBJ databases">
        <authorList>
            <person name="Yamashiro T."/>
            <person name="Shiraishi A."/>
            <person name="Satake H."/>
            <person name="Nakayama K."/>
        </authorList>
    </citation>
    <scope>NUCLEOTIDE SEQUENCE</scope>
</reference>
<sequence>MVAGSTGRMYLKEQYEVVVRLIRLRKLWHIDIRSMVRMKGHSGFMDAEVEFLVVLPRKIQPEDASSR</sequence>
<dbReference type="Proteomes" id="UP001151760">
    <property type="component" value="Unassembled WGS sequence"/>
</dbReference>
<evidence type="ECO:0000313" key="1">
    <source>
        <dbReference type="EMBL" id="GJT63228.1"/>
    </source>
</evidence>
<name>A0ABQ5FJZ8_9ASTR</name>
<organism evidence="1 2">
    <name type="scientific">Tanacetum coccineum</name>
    <dbReference type="NCBI Taxonomy" id="301880"/>
    <lineage>
        <taxon>Eukaryota</taxon>
        <taxon>Viridiplantae</taxon>
        <taxon>Streptophyta</taxon>
        <taxon>Embryophyta</taxon>
        <taxon>Tracheophyta</taxon>
        <taxon>Spermatophyta</taxon>
        <taxon>Magnoliopsida</taxon>
        <taxon>eudicotyledons</taxon>
        <taxon>Gunneridae</taxon>
        <taxon>Pentapetalae</taxon>
        <taxon>asterids</taxon>
        <taxon>campanulids</taxon>
        <taxon>Asterales</taxon>
        <taxon>Asteraceae</taxon>
        <taxon>Asteroideae</taxon>
        <taxon>Anthemideae</taxon>
        <taxon>Anthemidinae</taxon>
        <taxon>Tanacetum</taxon>
    </lineage>
</organism>
<dbReference type="EMBL" id="BQNB010017442">
    <property type="protein sequence ID" value="GJT63228.1"/>
    <property type="molecule type" value="Genomic_DNA"/>
</dbReference>
<accession>A0ABQ5FJZ8</accession>
<gene>
    <name evidence="1" type="ORF">Tco_1006761</name>
</gene>
<proteinExistence type="predicted"/>
<evidence type="ECO:0000313" key="2">
    <source>
        <dbReference type="Proteomes" id="UP001151760"/>
    </source>
</evidence>
<protein>
    <submittedName>
        <fullName evidence="1">Uncharacterized protein</fullName>
    </submittedName>
</protein>
<reference evidence="1" key="1">
    <citation type="journal article" date="2022" name="Int. J. Mol. Sci.">
        <title>Draft Genome of Tanacetum Coccineum: Genomic Comparison of Closely Related Tanacetum-Family Plants.</title>
        <authorList>
            <person name="Yamashiro T."/>
            <person name="Shiraishi A."/>
            <person name="Nakayama K."/>
            <person name="Satake H."/>
        </authorList>
    </citation>
    <scope>NUCLEOTIDE SEQUENCE</scope>
</reference>